<keyword evidence="4" id="KW-1185">Reference proteome</keyword>
<feature type="domain" description="Cas12f1-like TNB" evidence="2">
    <location>
        <begin position="32"/>
        <end position="88"/>
    </location>
</feature>
<dbReference type="Pfam" id="PF07282">
    <property type="entry name" value="Cas12f1-like_TNB"/>
    <property type="match status" value="1"/>
</dbReference>
<dbReference type="InterPro" id="IPR010095">
    <property type="entry name" value="Cas12f1-like_TNB"/>
</dbReference>
<evidence type="ECO:0000256" key="1">
    <source>
        <dbReference type="ARBA" id="ARBA00023125"/>
    </source>
</evidence>
<keyword evidence="1" id="KW-0238">DNA-binding</keyword>
<dbReference type="GO" id="GO:0003677">
    <property type="term" value="F:DNA binding"/>
    <property type="evidence" value="ECO:0007669"/>
    <property type="project" value="UniProtKB-KW"/>
</dbReference>
<evidence type="ECO:0000259" key="2">
    <source>
        <dbReference type="Pfam" id="PF07282"/>
    </source>
</evidence>
<dbReference type="OrthoDB" id="4278026at2"/>
<proteinExistence type="predicted"/>
<evidence type="ECO:0000313" key="3">
    <source>
        <dbReference type="EMBL" id="KAB2337901.1"/>
    </source>
</evidence>
<dbReference type="AlphaFoldDB" id="A0A6H9Y8V9"/>
<organism evidence="3 4">
    <name type="scientific">Actinomadura rudentiformis</name>
    <dbReference type="NCBI Taxonomy" id="359158"/>
    <lineage>
        <taxon>Bacteria</taxon>
        <taxon>Bacillati</taxon>
        <taxon>Actinomycetota</taxon>
        <taxon>Actinomycetes</taxon>
        <taxon>Streptosporangiales</taxon>
        <taxon>Thermomonosporaceae</taxon>
        <taxon>Actinomadura</taxon>
    </lineage>
</organism>
<comment type="caution">
    <text evidence="3">The sequence shown here is derived from an EMBL/GenBank/DDBJ whole genome shotgun (WGS) entry which is preliminary data.</text>
</comment>
<dbReference type="Proteomes" id="UP000468735">
    <property type="component" value="Unassembled WGS sequence"/>
</dbReference>
<gene>
    <name evidence="3" type="ORF">F8566_49335</name>
</gene>
<protein>
    <submittedName>
        <fullName evidence="3">Transposase</fullName>
    </submittedName>
</protein>
<sequence>MAARRAAPCSPLKAEVRRRSRSPNTCIGESASCQRAGVPVIEVDAHHTSQMCPRCDHTTKSNRPTCDHFQCRHCGLAGPADHIAAMNVHDRAGTGWVFVNTPVPHRVLTPLRAGRYDPSPTHRQVSLFRFDGHHGTV</sequence>
<accession>A0A6H9Y8V9</accession>
<name>A0A6H9Y8V9_9ACTN</name>
<dbReference type="EMBL" id="WBMT01000041">
    <property type="protein sequence ID" value="KAB2337901.1"/>
    <property type="molecule type" value="Genomic_DNA"/>
</dbReference>
<evidence type="ECO:0000313" key="4">
    <source>
        <dbReference type="Proteomes" id="UP000468735"/>
    </source>
</evidence>
<reference evidence="3 4" key="1">
    <citation type="submission" date="2019-09" db="EMBL/GenBank/DDBJ databases">
        <title>Actinomadura physcomitrii sp. nov., a novel actinomycete isolated from moss [Physcomitrium sphaericum (Ludw) Fuernr].</title>
        <authorList>
            <person name="Zhuang X."/>
            <person name="Liu C."/>
        </authorList>
    </citation>
    <scope>NUCLEOTIDE SEQUENCE [LARGE SCALE GENOMIC DNA]</scope>
    <source>
        <strain evidence="3 4">HMC1</strain>
    </source>
</reference>
<dbReference type="RefSeq" id="WP_151571406.1">
    <property type="nucleotide sequence ID" value="NZ_WBMT01000041.1"/>
</dbReference>